<feature type="domain" description="SbsA Ig-like" evidence="10">
    <location>
        <begin position="524"/>
        <end position="628"/>
    </location>
</feature>
<proteinExistence type="inferred from homology"/>
<dbReference type="EMBL" id="CAQI01000029">
    <property type="protein sequence ID" value="CCQ44710.1"/>
    <property type="molecule type" value="Genomic_DNA"/>
</dbReference>
<dbReference type="PROSITE" id="PS00138">
    <property type="entry name" value="SUBTILASE_SER"/>
    <property type="match status" value="1"/>
</dbReference>
<dbReference type="RefSeq" id="WP_235436505.1">
    <property type="nucleotide sequence ID" value="NZ_CAQI01000029.1"/>
</dbReference>
<dbReference type="PANTHER" id="PTHR43806:SF11">
    <property type="entry name" value="CEREVISIN-RELATED"/>
    <property type="match status" value="1"/>
</dbReference>
<dbReference type="Gene3D" id="3.30.70.80">
    <property type="entry name" value="Peptidase S8 propeptide/proteinase inhibitor I9"/>
    <property type="match status" value="1"/>
</dbReference>
<dbReference type="GO" id="GO:0004252">
    <property type="term" value="F:serine-type endopeptidase activity"/>
    <property type="evidence" value="ECO:0007669"/>
    <property type="project" value="UniProtKB-UniRule"/>
</dbReference>
<dbReference type="Pfam" id="PF13205">
    <property type="entry name" value="Big_5"/>
    <property type="match status" value="2"/>
</dbReference>
<dbReference type="Gene3D" id="3.40.50.200">
    <property type="entry name" value="Peptidase S8/S53 domain"/>
    <property type="match status" value="1"/>
</dbReference>
<keyword evidence="4 6" id="KW-0378">Hydrolase</keyword>
<sequence>MFRPRSPQRQNKDPKIRTPAFVLPAAAVLVSAVALSATAVSASAAPPADAATGRYIVQYAAGADVAAEAAGLRAQGLAVGRTFSHAVRAAVVTANPAQAAALARSGRVVSVEADAPVRVSATQQPAPWGLDRIDQKSLPLSGSYSWTASGTGVTAYVVDTGVLASHTDFGGRVAAGWSAVVDGLGSSDCNGHGTHVAGSVAGSTYGAAKGATVVPVRVLDCNGSGYNSDVVAGLDWVAAHHTAGTPAVANLSLGGGASTAVDAAIQAVINDGVTAVVAAGNSAVDACNSSPARVPAAVTVAASDSADRQASFSNFGSCVDLYAPGVGITSTYYTSATATASMSGTSMASPHAAAAAALLLSQNPALTPSQVAATLTSSATAGVITGATSGTPNRLLFAGSVAAAPAPAPAPEPAPAPAPAPGVTAVTPGNNATAVLAGTNVTATFSAAVQGVTGGTFVLKNAAGAAIPATVTYNATTRTATLDPAASLAADTRYTATLVGGTSAIRGSTGTPLASVSWSFLTGQAPVVTSTTPGSNALLVRRTNNISVTFNEAVQGVTGATFTVKNAATGALVPASVYRNGTTNQWILDPQQPLAGKTKYTVTVTGGAAAVRDLAGNPFAGRSWQFTTGSF</sequence>
<evidence type="ECO:0000256" key="2">
    <source>
        <dbReference type="ARBA" id="ARBA00022670"/>
    </source>
</evidence>
<dbReference type="PANTHER" id="PTHR43806">
    <property type="entry name" value="PEPTIDASE S8"/>
    <property type="match status" value="1"/>
</dbReference>
<dbReference type="InterPro" id="IPR022398">
    <property type="entry name" value="Peptidase_S8_His-AS"/>
</dbReference>
<reference evidence="12" key="1">
    <citation type="journal article" date="2014" name="Genome Announc.">
        <title>Genome Sequence of Arthrobacter siccitolerans 4J27, a Xeroprotectant-Producing Desiccation-Tolerant Microorganism.</title>
        <authorList>
            <person name="Manzanera M."/>
            <person name="Santa-Cruz-Calvo L."/>
            <person name="Vilchez J.I."/>
            <person name="Garcia-Fontana C."/>
            <person name="Silva-Castro G.A."/>
            <person name="Calvo C."/>
            <person name="Gonzalez-Lopez J."/>
        </authorList>
    </citation>
    <scope>NUCLEOTIDE SEQUENCE [LARGE SCALE GENOMIC DNA]</scope>
    <source>
        <strain evidence="12">4J27</strain>
    </source>
</reference>
<evidence type="ECO:0000313" key="11">
    <source>
        <dbReference type="EMBL" id="CCQ44710.1"/>
    </source>
</evidence>
<feature type="domain" description="SbsA Ig-like" evidence="10">
    <location>
        <begin position="420"/>
        <end position="522"/>
    </location>
</feature>
<dbReference type="InterPro" id="IPR023827">
    <property type="entry name" value="Peptidase_S8_Asp-AS"/>
</dbReference>
<keyword evidence="3 8" id="KW-0732">Signal</keyword>
<keyword evidence="5 6" id="KW-0720">Serine protease</keyword>
<evidence type="ECO:0000313" key="12">
    <source>
        <dbReference type="Proteomes" id="UP000035722"/>
    </source>
</evidence>
<dbReference type="InterPro" id="IPR034193">
    <property type="entry name" value="PCSK9_ProteinaseK-like"/>
</dbReference>
<comment type="caution">
    <text evidence="11">The sequence shown here is derived from an EMBL/GenBank/DDBJ whole genome shotgun (WGS) entry which is preliminary data.</text>
</comment>
<feature type="chain" id="PRO_5001532690" evidence="8">
    <location>
        <begin position="45"/>
        <end position="631"/>
    </location>
</feature>
<dbReference type="PROSITE" id="PS00136">
    <property type="entry name" value="SUBTILASE_ASP"/>
    <property type="match status" value="1"/>
</dbReference>
<dbReference type="Proteomes" id="UP000035722">
    <property type="component" value="Unassembled WGS sequence"/>
</dbReference>
<dbReference type="InterPro" id="IPR032812">
    <property type="entry name" value="SbsA_Ig"/>
</dbReference>
<dbReference type="InterPro" id="IPR015500">
    <property type="entry name" value="Peptidase_S8_subtilisin-rel"/>
</dbReference>
<accession>A0A024GXM1</accession>
<dbReference type="CDD" id="cd04077">
    <property type="entry name" value="Peptidases_S8_PCSK9_ProteinaseK_like"/>
    <property type="match status" value="1"/>
</dbReference>
<keyword evidence="2 6" id="KW-0645">Protease</keyword>
<evidence type="ECO:0000256" key="4">
    <source>
        <dbReference type="ARBA" id="ARBA00022801"/>
    </source>
</evidence>
<dbReference type="InterPro" id="IPR037045">
    <property type="entry name" value="S8pro/Inhibitor_I9_sf"/>
</dbReference>
<dbReference type="STRING" id="861266.ARTSIC4J27_639"/>
<feature type="active site" description="Charge relay system" evidence="6">
    <location>
        <position position="159"/>
    </location>
</feature>
<dbReference type="InterPro" id="IPR000209">
    <property type="entry name" value="Peptidase_S8/S53_dom"/>
</dbReference>
<evidence type="ECO:0000256" key="5">
    <source>
        <dbReference type="ARBA" id="ARBA00022825"/>
    </source>
</evidence>
<protein>
    <submittedName>
        <fullName evidence="11">Peptidase inhibitor I9 family protein</fullName>
    </submittedName>
</protein>
<gene>
    <name evidence="11" type="primary">pstI</name>
    <name evidence="11" type="ORF">ARTSIC4J27_639</name>
</gene>
<dbReference type="PRINTS" id="PR00723">
    <property type="entry name" value="SUBTILISIN"/>
</dbReference>
<dbReference type="Gene3D" id="2.60.40.1220">
    <property type="match status" value="2"/>
</dbReference>
<dbReference type="PROSITE" id="PS00137">
    <property type="entry name" value="SUBTILASE_HIS"/>
    <property type="match status" value="1"/>
</dbReference>
<dbReference type="InterPro" id="IPR014755">
    <property type="entry name" value="Cu-Rt/internalin_Ig-like"/>
</dbReference>
<evidence type="ECO:0000259" key="9">
    <source>
        <dbReference type="Pfam" id="PF00082"/>
    </source>
</evidence>
<evidence type="ECO:0000256" key="6">
    <source>
        <dbReference type="PROSITE-ProRule" id="PRU01240"/>
    </source>
</evidence>
<feature type="active site" description="Charge relay system" evidence="6">
    <location>
        <position position="192"/>
    </location>
</feature>
<dbReference type="SUPFAM" id="SSF52743">
    <property type="entry name" value="Subtilisin-like"/>
    <property type="match status" value="1"/>
</dbReference>
<name>A0A024GXM1_9MICC</name>
<dbReference type="GO" id="GO:0005615">
    <property type="term" value="C:extracellular space"/>
    <property type="evidence" value="ECO:0007669"/>
    <property type="project" value="TreeGrafter"/>
</dbReference>
<evidence type="ECO:0000256" key="8">
    <source>
        <dbReference type="SAM" id="SignalP"/>
    </source>
</evidence>
<dbReference type="FunFam" id="3.40.50.200:FF:000014">
    <property type="entry name" value="Proteinase K"/>
    <property type="match status" value="1"/>
</dbReference>
<feature type="domain" description="Peptidase S8/S53" evidence="9">
    <location>
        <begin position="150"/>
        <end position="382"/>
    </location>
</feature>
<dbReference type="InterPro" id="IPR050131">
    <property type="entry name" value="Peptidase_S8_subtilisin-like"/>
</dbReference>
<evidence type="ECO:0000256" key="7">
    <source>
        <dbReference type="RuleBase" id="RU003355"/>
    </source>
</evidence>
<dbReference type="GO" id="GO:0006508">
    <property type="term" value="P:proteolysis"/>
    <property type="evidence" value="ECO:0007669"/>
    <property type="project" value="UniProtKB-KW"/>
</dbReference>
<comment type="similarity">
    <text evidence="1 6 7">Belongs to the peptidase S8 family.</text>
</comment>
<organism evidence="11 12">
    <name type="scientific">Pseudarthrobacter siccitolerans</name>
    <dbReference type="NCBI Taxonomy" id="861266"/>
    <lineage>
        <taxon>Bacteria</taxon>
        <taxon>Bacillati</taxon>
        <taxon>Actinomycetota</taxon>
        <taxon>Actinomycetes</taxon>
        <taxon>Micrococcales</taxon>
        <taxon>Micrococcaceae</taxon>
        <taxon>Pseudarthrobacter</taxon>
    </lineage>
</organism>
<keyword evidence="12" id="KW-1185">Reference proteome</keyword>
<feature type="signal peptide" evidence="8">
    <location>
        <begin position="1"/>
        <end position="44"/>
    </location>
</feature>
<evidence type="ECO:0000259" key="10">
    <source>
        <dbReference type="Pfam" id="PF13205"/>
    </source>
</evidence>
<evidence type="ECO:0000256" key="3">
    <source>
        <dbReference type="ARBA" id="ARBA00022729"/>
    </source>
</evidence>
<dbReference type="Pfam" id="PF00082">
    <property type="entry name" value="Peptidase_S8"/>
    <property type="match status" value="1"/>
</dbReference>
<evidence type="ECO:0000256" key="1">
    <source>
        <dbReference type="ARBA" id="ARBA00011073"/>
    </source>
</evidence>
<dbReference type="InterPro" id="IPR023828">
    <property type="entry name" value="Peptidase_S8_Ser-AS"/>
</dbReference>
<dbReference type="PROSITE" id="PS51892">
    <property type="entry name" value="SUBTILASE"/>
    <property type="match status" value="1"/>
</dbReference>
<dbReference type="AlphaFoldDB" id="A0A024GXM1"/>
<dbReference type="InterPro" id="IPR036852">
    <property type="entry name" value="Peptidase_S8/S53_dom_sf"/>
</dbReference>
<feature type="active site" description="Charge relay system" evidence="6">
    <location>
        <position position="346"/>
    </location>
</feature>